<reference evidence="2 3" key="1">
    <citation type="submission" date="2020-08" db="EMBL/GenBank/DDBJ databases">
        <title>Genomic Encyclopedia of Type Strains, Phase IV (KMG-IV): sequencing the most valuable type-strain genomes for metagenomic binning, comparative biology and taxonomic classification.</title>
        <authorList>
            <person name="Goeker M."/>
        </authorList>
    </citation>
    <scope>NUCLEOTIDE SEQUENCE [LARGE SCALE GENOMIC DNA]</scope>
    <source>
        <strain evidence="2 3">DSM 45385</strain>
    </source>
</reference>
<dbReference type="InterPro" id="IPR007313">
    <property type="entry name" value="FxsA"/>
</dbReference>
<dbReference type="RefSeq" id="WP_184968421.1">
    <property type="nucleotide sequence ID" value="NZ_JACHIN010000010.1"/>
</dbReference>
<organism evidence="2 3">
    <name type="scientific">Nonomuraea endophytica</name>
    <dbReference type="NCBI Taxonomy" id="714136"/>
    <lineage>
        <taxon>Bacteria</taxon>
        <taxon>Bacillati</taxon>
        <taxon>Actinomycetota</taxon>
        <taxon>Actinomycetes</taxon>
        <taxon>Streptosporangiales</taxon>
        <taxon>Streptosporangiaceae</taxon>
        <taxon>Nonomuraea</taxon>
    </lineage>
</organism>
<keyword evidence="1" id="KW-0812">Transmembrane</keyword>
<protein>
    <submittedName>
        <fullName evidence="2">UPF0716 protein FxsA</fullName>
    </submittedName>
</protein>
<gene>
    <name evidence="2" type="ORF">HNR40_006724</name>
</gene>
<keyword evidence="1" id="KW-0472">Membrane</keyword>
<accession>A0A7W8A907</accession>
<sequence length="164" mass="17917">MVRLLLFLAFLVVPVLEIWVLIQVGSVIGGWTTVALLIADSLFGAWIVRREGRRAWRSINESLQSGRMPDKELADGALMLIGGALLLTPGFLTGIVGFLCVLPFTRPMMRRLGSWFFARRVKAMAAASPYANLGVPFPRVDQDPAGEGGKVVHGEVIREERDGG</sequence>
<keyword evidence="1" id="KW-1133">Transmembrane helix</keyword>
<feature type="transmembrane region" description="Helical" evidence="1">
    <location>
        <begin position="28"/>
        <end position="48"/>
    </location>
</feature>
<feature type="transmembrane region" description="Helical" evidence="1">
    <location>
        <begin position="77"/>
        <end position="104"/>
    </location>
</feature>
<dbReference type="Pfam" id="PF04186">
    <property type="entry name" value="FxsA"/>
    <property type="match status" value="1"/>
</dbReference>
<dbReference type="PANTHER" id="PTHR35335:SF1">
    <property type="entry name" value="UPF0716 PROTEIN FXSA"/>
    <property type="match status" value="1"/>
</dbReference>
<evidence type="ECO:0000313" key="2">
    <source>
        <dbReference type="EMBL" id="MBB5081229.1"/>
    </source>
</evidence>
<dbReference type="EMBL" id="JACHIN010000010">
    <property type="protein sequence ID" value="MBB5081229.1"/>
    <property type="molecule type" value="Genomic_DNA"/>
</dbReference>
<dbReference type="AlphaFoldDB" id="A0A7W8A907"/>
<proteinExistence type="predicted"/>
<name>A0A7W8A907_9ACTN</name>
<dbReference type="PANTHER" id="PTHR35335">
    <property type="entry name" value="UPF0716 PROTEIN FXSA"/>
    <property type="match status" value="1"/>
</dbReference>
<evidence type="ECO:0000256" key="1">
    <source>
        <dbReference type="SAM" id="Phobius"/>
    </source>
</evidence>
<evidence type="ECO:0000313" key="3">
    <source>
        <dbReference type="Proteomes" id="UP000568380"/>
    </source>
</evidence>
<dbReference type="Proteomes" id="UP000568380">
    <property type="component" value="Unassembled WGS sequence"/>
</dbReference>
<dbReference type="NCBIfam" id="NF008528">
    <property type="entry name" value="PRK11463.1-2"/>
    <property type="match status" value="1"/>
</dbReference>
<comment type="caution">
    <text evidence="2">The sequence shown here is derived from an EMBL/GenBank/DDBJ whole genome shotgun (WGS) entry which is preliminary data.</text>
</comment>
<dbReference type="GO" id="GO:0016020">
    <property type="term" value="C:membrane"/>
    <property type="evidence" value="ECO:0007669"/>
    <property type="project" value="InterPro"/>
</dbReference>
<keyword evidence="3" id="KW-1185">Reference proteome</keyword>